<dbReference type="Proteomes" id="UP000199515">
    <property type="component" value="Unassembled WGS sequence"/>
</dbReference>
<dbReference type="Pfam" id="PF00009">
    <property type="entry name" value="GTP_EFTU"/>
    <property type="match status" value="1"/>
</dbReference>
<dbReference type="GO" id="GO:0005525">
    <property type="term" value="F:GTP binding"/>
    <property type="evidence" value="ECO:0007669"/>
    <property type="project" value="UniProtKB-KW"/>
</dbReference>
<gene>
    <name evidence="5" type="ORF">SAMN05421504_103554</name>
</gene>
<dbReference type="RefSeq" id="WP_091289612.1">
    <property type="nucleotide sequence ID" value="NZ_FNON01000003.1"/>
</dbReference>
<dbReference type="NCBIfam" id="TIGR00231">
    <property type="entry name" value="small_GTP"/>
    <property type="match status" value="1"/>
</dbReference>
<dbReference type="FunFam" id="3.40.50.300:FF:002549">
    <property type="entry name" value="Tetracycline resistance protein, GTP-binding elongation family"/>
    <property type="match status" value="1"/>
</dbReference>
<dbReference type="CDD" id="cd04168">
    <property type="entry name" value="TetM_like"/>
    <property type="match status" value="1"/>
</dbReference>
<dbReference type="GO" id="GO:0006412">
    <property type="term" value="P:translation"/>
    <property type="evidence" value="ECO:0007669"/>
    <property type="project" value="UniProtKB-KW"/>
</dbReference>
<dbReference type="InterPro" id="IPR020568">
    <property type="entry name" value="Ribosomal_Su5_D2-typ_SF"/>
</dbReference>
<evidence type="ECO:0000313" key="5">
    <source>
        <dbReference type="EMBL" id="SDX70708.1"/>
    </source>
</evidence>
<evidence type="ECO:0000256" key="2">
    <source>
        <dbReference type="ARBA" id="ARBA00022917"/>
    </source>
</evidence>
<dbReference type="SMART" id="SM00889">
    <property type="entry name" value="EFG_IV"/>
    <property type="match status" value="1"/>
</dbReference>
<evidence type="ECO:0000256" key="1">
    <source>
        <dbReference type="ARBA" id="ARBA00022741"/>
    </source>
</evidence>
<dbReference type="PANTHER" id="PTHR43261:SF1">
    <property type="entry name" value="RIBOSOME-RELEASING FACTOR 2, MITOCHONDRIAL"/>
    <property type="match status" value="1"/>
</dbReference>
<dbReference type="SUPFAM" id="SSF52540">
    <property type="entry name" value="P-loop containing nucleoside triphosphate hydrolases"/>
    <property type="match status" value="1"/>
</dbReference>
<name>A0A1H3DX60_9PSEU</name>
<dbReference type="SUPFAM" id="SSF54980">
    <property type="entry name" value="EF-G C-terminal domain-like"/>
    <property type="match status" value="2"/>
</dbReference>
<evidence type="ECO:0000259" key="4">
    <source>
        <dbReference type="PROSITE" id="PS51722"/>
    </source>
</evidence>
<proteinExistence type="predicted"/>
<reference evidence="5 6" key="1">
    <citation type="submission" date="2016-10" db="EMBL/GenBank/DDBJ databases">
        <authorList>
            <person name="de Groot N.N."/>
        </authorList>
    </citation>
    <scope>NUCLEOTIDE SEQUENCE [LARGE SCALE GENOMIC DNA]</scope>
    <source>
        <strain evidence="5 6">CPCC 202699</strain>
    </source>
</reference>
<dbReference type="PROSITE" id="PS00301">
    <property type="entry name" value="G_TR_1"/>
    <property type="match status" value="1"/>
</dbReference>
<dbReference type="InterPro" id="IPR035647">
    <property type="entry name" value="EFG_III/V"/>
</dbReference>
<sequence length="612" mass="65939">MKTSNIGILAHVDAGKTSLTERLLFHVGVIRELGSVDGGSTQTDTLDLERRRGITIRAAVVSFTVGDLKVNLIDTPGHSDFIAEVERSLRVLDGVVLVISAVEGVQTQTRVLMRTLARLKIPTLLFVNKIDRMGAAYDSLLATIARKLTPAAIPMATVSGIGTRDAQVRPDLGRAAEVLAGNDDAFLESYVEDRVGRAETLAELAAQTGRALVHPVYFGSAMTGEGIPELLEGVRTLLPAASGSEEDVLRATVFKIERGTSGEKIAYARLYGGSISVRDHVTAYRGGLGVGTAKVTASEPSRVVAGDIAKLWGLKDVRIGDSLGSAEPVGERPQFRPPTLETVVRAENPGALYAALTSLAEQDPFIQARRDDEQISVRLYGEVQKEVLQFQLAEEFGLPVVFEETRTLRVERLEGTGAAVRFIELRERDDPYATVGLRVEPGAPGSGVRYRLEVELGSLPRAFHTAIEETVHSSLRRGLYGWEVLDCVVTLTHTGYFSPITTAGDFRALTPIVLGLALEDAGTRVYEPIDAFELSVPSDNVSAVLVCLSDAGGQAREVTVKEEYATVEGVIPSSGVVAFERRLPSLTRGEGLLLPRFAGFEPVADKATWRGR</sequence>
<feature type="domain" description="Tr-type G" evidence="4">
    <location>
        <begin position="1"/>
        <end position="242"/>
    </location>
</feature>
<dbReference type="InterPro" id="IPR014721">
    <property type="entry name" value="Ribsml_uS5_D2-typ_fold_subgr"/>
</dbReference>
<dbReference type="AlphaFoldDB" id="A0A1H3DX60"/>
<dbReference type="InterPro" id="IPR005225">
    <property type="entry name" value="Small_GTP-bd"/>
</dbReference>
<evidence type="ECO:0000313" key="6">
    <source>
        <dbReference type="Proteomes" id="UP000199515"/>
    </source>
</evidence>
<dbReference type="STRING" id="589385.SAMN05421504_103554"/>
<keyword evidence="3" id="KW-0342">GTP-binding</keyword>
<organism evidence="5 6">
    <name type="scientific">Amycolatopsis xylanica</name>
    <dbReference type="NCBI Taxonomy" id="589385"/>
    <lineage>
        <taxon>Bacteria</taxon>
        <taxon>Bacillati</taxon>
        <taxon>Actinomycetota</taxon>
        <taxon>Actinomycetes</taxon>
        <taxon>Pseudonocardiales</taxon>
        <taxon>Pseudonocardiaceae</taxon>
        <taxon>Amycolatopsis</taxon>
    </lineage>
</organism>
<dbReference type="InterPro" id="IPR000795">
    <property type="entry name" value="T_Tr_GTP-bd_dom"/>
</dbReference>
<evidence type="ECO:0000256" key="3">
    <source>
        <dbReference type="ARBA" id="ARBA00023134"/>
    </source>
</evidence>
<dbReference type="Pfam" id="PF03764">
    <property type="entry name" value="EFG_IV"/>
    <property type="match status" value="1"/>
</dbReference>
<dbReference type="PRINTS" id="PR01037">
    <property type="entry name" value="TCRTETOQM"/>
</dbReference>
<protein>
    <submittedName>
        <fullName evidence="5">Ribosomal protection tetracycline resistance protein</fullName>
    </submittedName>
</protein>
<keyword evidence="2" id="KW-0648">Protein biosynthesis</keyword>
<keyword evidence="1" id="KW-0547">Nucleotide-binding</keyword>
<dbReference type="PANTHER" id="PTHR43261">
    <property type="entry name" value="TRANSLATION ELONGATION FACTOR G-RELATED"/>
    <property type="match status" value="1"/>
</dbReference>
<dbReference type="PRINTS" id="PR00315">
    <property type="entry name" value="ELONGATNFCT"/>
</dbReference>
<dbReference type="InterPro" id="IPR005517">
    <property type="entry name" value="Transl_elong_EFG/EF2_IV"/>
</dbReference>
<dbReference type="Gene3D" id="2.40.30.10">
    <property type="entry name" value="Translation factors"/>
    <property type="match status" value="1"/>
</dbReference>
<dbReference type="PROSITE" id="PS51722">
    <property type="entry name" value="G_TR_2"/>
    <property type="match status" value="1"/>
</dbReference>
<dbReference type="Pfam" id="PF00679">
    <property type="entry name" value="EFG_C"/>
    <property type="match status" value="1"/>
</dbReference>
<dbReference type="SUPFAM" id="SSF50447">
    <property type="entry name" value="Translation proteins"/>
    <property type="match status" value="1"/>
</dbReference>
<dbReference type="InterPro" id="IPR000640">
    <property type="entry name" value="EFG_V-like"/>
</dbReference>
<dbReference type="SUPFAM" id="SSF54211">
    <property type="entry name" value="Ribosomal protein S5 domain 2-like"/>
    <property type="match status" value="1"/>
</dbReference>
<dbReference type="InterPro" id="IPR031157">
    <property type="entry name" value="G_TR_CS"/>
</dbReference>
<dbReference type="OrthoDB" id="9801472at2"/>
<dbReference type="GO" id="GO:0003924">
    <property type="term" value="F:GTPase activity"/>
    <property type="evidence" value="ECO:0007669"/>
    <property type="project" value="InterPro"/>
</dbReference>
<accession>A0A1H3DX60</accession>
<dbReference type="EMBL" id="FNON01000003">
    <property type="protein sequence ID" value="SDX70708.1"/>
    <property type="molecule type" value="Genomic_DNA"/>
</dbReference>
<dbReference type="Gene3D" id="3.30.230.10">
    <property type="match status" value="1"/>
</dbReference>
<dbReference type="GO" id="GO:0032790">
    <property type="term" value="P:ribosome disassembly"/>
    <property type="evidence" value="ECO:0007669"/>
    <property type="project" value="TreeGrafter"/>
</dbReference>
<dbReference type="Gene3D" id="3.40.50.300">
    <property type="entry name" value="P-loop containing nucleotide triphosphate hydrolases"/>
    <property type="match status" value="1"/>
</dbReference>
<dbReference type="InterPro" id="IPR027417">
    <property type="entry name" value="P-loop_NTPase"/>
</dbReference>
<dbReference type="InterPro" id="IPR009000">
    <property type="entry name" value="Transl_B-barrel_sf"/>
</dbReference>
<keyword evidence="6" id="KW-1185">Reference proteome</keyword>